<accession>A0ABD1PY88</accession>
<sequence>MRNRGVCCRPWGRYEVEIKDPQLKERRWLGTFDTVEEVACAYDCAARATRGVKTRTNFVYPTSPTPCPLLSMGPSGGLIATACGNFVTGILGLPFAGDGAGVRWVG</sequence>
<evidence type="ECO:0000256" key="4">
    <source>
        <dbReference type="ARBA" id="ARBA00023125"/>
    </source>
</evidence>
<dbReference type="PANTHER" id="PTHR31677">
    <property type="entry name" value="AP2 DOMAIN CLASS TRANSCRIPTION FACTOR"/>
    <property type="match status" value="1"/>
</dbReference>
<dbReference type="AlphaFoldDB" id="A0ABD1PY88"/>
<evidence type="ECO:0000256" key="3">
    <source>
        <dbReference type="ARBA" id="ARBA00023015"/>
    </source>
</evidence>
<proteinExistence type="predicted"/>
<dbReference type="SMART" id="SM00380">
    <property type="entry name" value="AP2"/>
    <property type="match status" value="1"/>
</dbReference>
<dbReference type="GO" id="GO:0009873">
    <property type="term" value="P:ethylene-activated signaling pathway"/>
    <property type="evidence" value="ECO:0007669"/>
    <property type="project" value="UniProtKB-KW"/>
</dbReference>
<evidence type="ECO:0000259" key="7">
    <source>
        <dbReference type="PROSITE" id="PS51032"/>
    </source>
</evidence>
<dbReference type="GO" id="GO:0005634">
    <property type="term" value="C:nucleus"/>
    <property type="evidence" value="ECO:0007669"/>
    <property type="project" value="UniProtKB-SubCell"/>
</dbReference>
<keyword evidence="5" id="KW-0804">Transcription</keyword>
<dbReference type="GO" id="GO:0003677">
    <property type="term" value="F:DNA binding"/>
    <property type="evidence" value="ECO:0007669"/>
    <property type="project" value="UniProtKB-KW"/>
</dbReference>
<dbReference type="PROSITE" id="PS51032">
    <property type="entry name" value="AP2_ERF"/>
    <property type="match status" value="1"/>
</dbReference>
<dbReference type="InterPro" id="IPR036955">
    <property type="entry name" value="AP2/ERF_dom_sf"/>
</dbReference>
<protein>
    <submittedName>
        <fullName evidence="8">Ethylene-responsive transcription factor ESR2-like</fullName>
    </submittedName>
</protein>
<keyword evidence="2" id="KW-0936">Ethylene signaling pathway</keyword>
<comment type="caution">
    <text evidence="8">The sequence shown here is derived from an EMBL/GenBank/DDBJ whole genome shotgun (WGS) entry which is preliminary data.</text>
</comment>
<dbReference type="PANTHER" id="PTHR31677:SF146">
    <property type="entry name" value="ETHYLENE-RESPONSIVE TRANSCRIPTION FACTOR ESR2"/>
    <property type="match status" value="1"/>
</dbReference>
<evidence type="ECO:0000256" key="1">
    <source>
        <dbReference type="ARBA" id="ARBA00004123"/>
    </source>
</evidence>
<organism evidence="8 9">
    <name type="scientific">Forsythia ovata</name>
    <dbReference type="NCBI Taxonomy" id="205694"/>
    <lineage>
        <taxon>Eukaryota</taxon>
        <taxon>Viridiplantae</taxon>
        <taxon>Streptophyta</taxon>
        <taxon>Embryophyta</taxon>
        <taxon>Tracheophyta</taxon>
        <taxon>Spermatophyta</taxon>
        <taxon>Magnoliopsida</taxon>
        <taxon>eudicotyledons</taxon>
        <taxon>Gunneridae</taxon>
        <taxon>Pentapetalae</taxon>
        <taxon>asterids</taxon>
        <taxon>lamiids</taxon>
        <taxon>Lamiales</taxon>
        <taxon>Oleaceae</taxon>
        <taxon>Forsythieae</taxon>
        <taxon>Forsythia</taxon>
    </lineage>
</organism>
<dbReference type="EMBL" id="JBFOLJ010000016">
    <property type="protein sequence ID" value="KAL2468614.1"/>
    <property type="molecule type" value="Genomic_DNA"/>
</dbReference>
<dbReference type="PRINTS" id="PR00367">
    <property type="entry name" value="ETHRSPELEMNT"/>
</dbReference>
<dbReference type="Gene3D" id="3.30.730.10">
    <property type="entry name" value="AP2/ERF domain"/>
    <property type="match status" value="1"/>
</dbReference>
<reference evidence="9" key="1">
    <citation type="submission" date="2024-07" db="EMBL/GenBank/DDBJ databases">
        <title>Two chromosome-level genome assemblies of Korean endemic species Abeliophyllum distichum and Forsythia ovata (Oleaceae).</title>
        <authorList>
            <person name="Jang H."/>
        </authorList>
    </citation>
    <scope>NUCLEOTIDE SEQUENCE [LARGE SCALE GENOMIC DNA]</scope>
</reference>
<feature type="domain" description="AP2/ERF" evidence="7">
    <location>
        <begin position="2"/>
        <end position="59"/>
    </location>
</feature>
<evidence type="ECO:0000256" key="5">
    <source>
        <dbReference type="ARBA" id="ARBA00023163"/>
    </source>
</evidence>
<evidence type="ECO:0000313" key="8">
    <source>
        <dbReference type="EMBL" id="KAL2468614.1"/>
    </source>
</evidence>
<gene>
    <name evidence="8" type="ORF">Fot_50190</name>
</gene>
<name>A0ABD1PY88_9LAMI</name>
<comment type="subcellular location">
    <subcellularLocation>
        <location evidence="1">Nucleus</location>
    </subcellularLocation>
</comment>
<dbReference type="Proteomes" id="UP001604277">
    <property type="component" value="Unassembled WGS sequence"/>
</dbReference>
<evidence type="ECO:0000256" key="2">
    <source>
        <dbReference type="ARBA" id="ARBA00022745"/>
    </source>
</evidence>
<dbReference type="SUPFAM" id="SSF54171">
    <property type="entry name" value="DNA-binding domain"/>
    <property type="match status" value="1"/>
</dbReference>
<keyword evidence="9" id="KW-1185">Reference proteome</keyword>
<keyword evidence="6" id="KW-0539">Nucleus</keyword>
<dbReference type="InterPro" id="IPR016177">
    <property type="entry name" value="DNA-bd_dom_sf"/>
</dbReference>
<evidence type="ECO:0000313" key="9">
    <source>
        <dbReference type="Proteomes" id="UP001604277"/>
    </source>
</evidence>
<evidence type="ECO:0000256" key="6">
    <source>
        <dbReference type="ARBA" id="ARBA00023242"/>
    </source>
</evidence>
<keyword evidence="3" id="KW-0805">Transcription regulation</keyword>
<keyword evidence="4" id="KW-0238">DNA-binding</keyword>
<dbReference type="InterPro" id="IPR001471">
    <property type="entry name" value="AP2/ERF_dom"/>
</dbReference>
<dbReference type="CDD" id="cd00018">
    <property type="entry name" value="AP2"/>
    <property type="match status" value="1"/>
</dbReference>